<protein>
    <submittedName>
        <fullName evidence="7">DNA mismatch repair protein MutS</fullName>
    </submittedName>
</protein>
<gene>
    <name evidence="7" type="ORF">HU137_09020</name>
</gene>
<evidence type="ECO:0000256" key="3">
    <source>
        <dbReference type="ARBA" id="ARBA00023125"/>
    </source>
</evidence>
<dbReference type="AlphaFoldDB" id="A0A838ZKX4"/>
<dbReference type="GO" id="GO:0004519">
    <property type="term" value="F:endonuclease activity"/>
    <property type="evidence" value="ECO:0007669"/>
    <property type="project" value="InterPro"/>
</dbReference>
<dbReference type="InterPro" id="IPR000432">
    <property type="entry name" value="DNA_mismatch_repair_MutS_C"/>
</dbReference>
<evidence type="ECO:0000256" key="4">
    <source>
        <dbReference type="SAM" id="Coils"/>
    </source>
</evidence>
<feature type="coiled-coil region" evidence="4">
    <location>
        <begin position="513"/>
        <end position="564"/>
    </location>
</feature>
<proteinExistence type="predicted"/>
<dbReference type="Pfam" id="PF00488">
    <property type="entry name" value="MutS_V"/>
    <property type="match status" value="1"/>
</dbReference>
<dbReference type="InterPro" id="IPR036187">
    <property type="entry name" value="DNA_mismatch_repair_MutS_sf"/>
</dbReference>
<dbReference type="PANTHER" id="PTHR48466:SF2">
    <property type="entry name" value="OS10G0509000 PROTEIN"/>
    <property type="match status" value="1"/>
</dbReference>
<evidence type="ECO:0000256" key="2">
    <source>
        <dbReference type="ARBA" id="ARBA00022840"/>
    </source>
</evidence>
<dbReference type="GO" id="GO:0016887">
    <property type="term" value="F:ATP hydrolysis activity"/>
    <property type="evidence" value="ECO:0007669"/>
    <property type="project" value="InterPro"/>
</dbReference>
<dbReference type="Proteomes" id="UP000552241">
    <property type="component" value="Unassembled WGS sequence"/>
</dbReference>
<keyword evidence="8" id="KW-1185">Reference proteome</keyword>
<accession>A0A838ZKX4</accession>
<dbReference type="InterPro" id="IPR027417">
    <property type="entry name" value="P-loop_NTPase"/>
</dbReference>
<dbReference type="SUPFAM" id="SSF52540">
    <property type="entry name" value="P-loop containing nucleoside triphosphate hydrolases"/>
    <property type="match status" value="1"/>
</dbReference>
<dbReference type="InterPro" id="IPR007696">
    <property type="entry name" value="DNA_mismatch_repair_MutS_core"/>
</dbReference>
<dbReference type="SUPFAM" id="SSF48334">
    <property type="entry name" value="DNA repair protein MutS, domain III"/>
    <property type="match status" value="1"/>
</dbReference>
<dbReference type="Gene3D" id="3.40.50.300">
    <property type="entry name" value="P-loop containing nucleotide triphosphate hydrolases"/>
    <property type="match status" value="1"/>
</dbReference>
<evidence type="ECO:0000256" key="1">
    <source>
        <dbReference type="ARBA" id="ARBA00022741"/>
    </source>
</evidence>
<dbReference type="GO" id="GO:0006298">
    <property type="term" value="P:mismatch repair"/>
    <property type="evidence" value="ECO:0007669"/>
    <property type="project" value="InterPro"/>
</dbReference>
<dbReference type="GO" id="GO:0030983">
    <property type="term" value="F:mismatched DNA binding"/>
    <property type="evidence" value="ECO:0007669"/>
    <property type="project" value="InterPro"/>
</dbReference>
<feature type="coiled-coil region" evidence="4">
    <location>
        <begin position="626"/>
        <end position="662"/>
    </location>
</feature>
<reference evidence="7 8" key="1">
    <citation type="submission" date="2020-07" db="EMBL/GenBank/DDBJ databases">
        <title>Moheibacter lacus sp. nov., a member of the family Flavobacteriaceae isolated from freshwater lake sediment.</title>
        <authorList>
            <person name="Liu Y."/>
        </authorList>
    </citation>
    <scope>NUCLEOTIDE SEQUENCE [LARGE SCALE GENOMIC DNA]</scope>
    <source>
        <strain evidence="7 8">BDHS18</strain>
    </source>
</reference>
<dbReference type="RefSeq" id="WP_182043516.1">
    <property type="nucleotide sequence ID" value="NZ_JACDZE010000002.1"/>
</dbReference>
<evidence type="ECO:0000313" key="7">
    <source>
        <dbReference type="EMBL" id="MBA5629908.1"/>
    </source>
</evidence>
<dbReference type="PANTHER" id="PTHR48466">
    <property type="entry name" value="OS10G0509000 PROTEIN-RELATED"/>
    <property type="match status" value="1"/>
</dbReference>
<dbReference type="InterPro" id="IPR005747">
    <property type="entry name" value="MutS2"/>
</dbReference>
<name>A0A838ZKX4_9FLAO</name>
<organism evidence="7 8">
    <name type="scientific">Moheibacter lacus</name>
    <dbReference type="NCBI Taxonomy" id="2745851"/>
    <lineage>
        <taxon>Bacteria</taxon>
        <taxon>Pseudomonadati</taxon>
        <taxon>Bacteroidota</taxon>
        <taxon>Flavobacteriia</taxon>
        <taxon>Flavobacteriales</taxon>
        <taxon>Weeksellaceae</taxon>
        <taxon>Moheibacter</taxon>
    </lineage>
</organism>
<dbReference type="PIRSF" id="PIRSF005814">
    <property type="entry name" value="MutS_YshD"/>
    <property type="match status" value="1"/>
</dbReference>
<evidence type="ECO:0000313" key="8">
    <source>
        <dbReference type="Proteomes" id="UP000552241"/>
    </source>
</evidence>
<feature type="domain" description="DNA mismatch repair protein MutS core" evidence="5">
    <location>
        <begin position="11"/>
        <end position="313"/>
    </location>
</feature>
<keyword evidence="3" id="KW-0238">DNA-binding</keyword>
<evidence type="ECO:0000259" key="6">
    <source>
        <dbReference type="SMART" id="SM00534"/>
    </source>
</evidence>
<dbReference type="GO" id="GO:0140664">
    <property type="term" value="F:ATP-dependent DNA damage sensor activity"/>
    <property type="evidence" value="ECO:0007669"/>
    <property type="project" value="InterPro"/>
</dbReference>
<sequence>MQVSEQTLKDLEFPKILEKIAELAYNERTAQILTELKPYENQDHLVQDLNATNEFLSSFQSGNRIPFSEFFYMSDFLPRLEIENYYLNAEQFFQIKSNALQIKEIIKFFANFEEYFPTLNGLVTEVIYEKQIVKEIDGVFNRHGEIKDDASPELYEIRKQIKMISARVADLFKKSIAYNSQYLDDIKETVVDDKRVLAVISSVRKRVKGRFLGTSKTGSISFIEPESVQKSNRELEDLKEEEGKEIIKILRNLTSVISVHKELLEDYESLLEYYDFTQAKAQFALKINGILPEIKGDSVLNLVDAYHPLLYLSNSEKKLNTIPQTLKLDKNQRIIIISGPNAGGKSITLKTIGLNQLMIQSGILIPVHPKSEIGFFDKIFTDIGDNQSIENQLSTYSYRLKQMSYFIRNVDEGTLLLVDEFGTGSDPELGGALAEVFFEEFYERKAFGVFTTHYTNIKIAAENLPEAINASMLFDEKSLNPLYKLEIGQAGSSFTFEVAEKNKIPFRLINRAKKKVEQDKVRLDKTILKLQQEKFEIQKTKNQVQELKETSAEQSKELETTHEKVREKLVDFQLLYDNELKSLQAGRKMNDWADDYLKSRNKKKLIGEFLKWVEMENSKKTDSLALEKEKDKIVKKEIKKELKRNQENIIVEKKKIEEKKEKEVQMSIDNLKVGDRVKIKDSNSVATIEKIEGKSIILNYGQFTAKVSIFDIRKI</sequence>
<keyword evidence="2" id="KW-0067">ATP-binding</keyword>
<dbReference type="GO" id="GO:0045910">
    <property type="term" value="P:negative regulation of DNA recombination"/>
    <property type="evidence" value="ECO:0007669"/>
    <property type="project" value="InterPro"/>
</dbReference>
<dbReference type="SMART" id="SM00533">
    <property type="entry name" value="MUTSd"/>
    <property type="match status" value="1"/>
</dbReference>
<keyword evidence="4" id="KW-0175">Coiled coil</keyword>
<dbReference type="EMBL" id="JACDZE010000002">
    <property type="protein sequence ID" value="MBA5629908.1"/>
    <property type="molecule type" value="Genomic_DNA"/>
</dbReference>
<keyword evidence="1" id="KW-0547">Nucleotide-binding</keyword>
<dbReference type="SMART" id="SM00534">
    <property type="entry name" value="MUTSac"/>
    <property type="match status" value="1"/>
</dbReference>
<comment type="caution">
    <text evidence="7">The sequence shown here is derived from an EMBL/GenBank/DDBJ whole genome shotgun (WGS) entry which is preliminary data.</text>
</comment>
<feature type="domain" description="DNA mismatch repair proteins mutS family" evidence="6">
    <location>
        <begin position="332"/>
        <end position="517"/>
    </location>
</feature>
<dbReference type="InterPro" id="IPR045076">
    <property type="entry name" value="MutS"/>
</dbReference>
<dbReference type="GO" id="GO:0005524">
    <property type="term" value="F:ATP binding"/>
    <property type="evidence" value="ECO:0007669"/>
    <property type="project" value="UniProtKB-KW"/>
</dbReference>
<dbReference type="NCBIfam" id="TIGR01069">
    <property type="entry name" value="mutS2"/>
    <property type="match status" value="1"/>
</dbReference>
<evidence type="ECO:0000259" key="5">
    <source>
        <dbReference type="SMART" id="SM00533"/>
    </source>
</evidence>